<dbReference type="EMBL" id="SIHO01000002">
    <property type="protein sequence ID" value="TFU03731.1"/>
    <property type="molecule type" value="Genomic_DNA"/>
</dbReference>
<dbReference type="NCBIfam" id="NF004347">
    <property type="entry name" value="PRK05728.1-4"/>
    <property type="match status" value="1"/>
</dbReference>
<dbReference type="OrthoDB" id="9795973at2"/>
<dbReference type="GO" id="GO:0032298">
    <property type="term" value="P:positive regulation of DNA-templated DNA replication initiation"/>
    <property type="evidence" value="ECO:0007669"/>
    <property type="project" value="TreeGrafter"/>
</dbReference>
<dbReference type="Pfam" id="PF04364">
    <property type="entry name" value="DNA_pol3_chi"/>
    <property type="match status" value="1"/>
</dbReference>
<name>A0A4Y9EPM9_9SPHN</name>
<dbReference type="InterPro" id="IPR007459">
    <property type="entry name" value="DNA_pol3_chi"/>
</dbReference>
<dbReference type="GO" id="GO:0003677">
    <property type="term" value="F:DNA binding"/>
    <property type="evidence" value="ECO:0007669"/>
    <property type="project" value="InterPro"/>
</dbReference>
<dbReference type="Gene3D" id="3.40.50.10110">
    <property type="entry name" value="DNA polymerase III subunit chi"/>
    <property type="match status" value="1"/>
</dbReference>
<evidence type="ECO:0000313" key="2">
    <source>
        <dbReference type="Proteomes" id="UP000297737"/>
    </source>
</evidence>
<keyword evidence="2" id="KW-1185">Reference proteome</keyword>
<sequence>MSNYGFYQLMTRQLDAVVPRLLEKVIAAGHRVLLIGDDRAVLQKLDVALWSYAPASFLPHALVGEDGSVDEPAEQAVLLATEATNLNGADVLMCVGGGLPDSANDFARVLLLFDGNDNAALQMARRQWKALGGGGHQLTYWKESGGGWEKAG</sequence>
<reference evidence="1 2" key="1">
    <citation type="submission" date="2019-02" db="EMBL/GenBank/DDBJ databases">
        <title>Polymorphobacter sp. isolated from the lake at the Tibet of China.</title>
        <authorList>
            <person name="Li A."/>
        </authorList>
    </citation>
    <scope>NUCLEOTIDE SEQUENCE [LARGE SCALE GENOMIC DNA]</scope>
    <source>
        <strain evidence="1 2">DJ1R-1</strain>
    </source>
</reference>
<dbReference type="AlphaFoldDB" id="A0A4Y9EPM9"/>
<organism evidence="1 2">
    <name type="scientific">Glacieibacterium arshaanense</name>
    <dbReference type="NCBI Taxonomy" id="2511025"/>
    <lineage>
        <taxon>Bacteria</taxon>
        <taxon>Pseudomonadati</taxon>
        <taxon>Pseudomonadota</taxon>
        <taxon>Alphaproteobacteria</taxon>
        <taxon>Sphingomonadales</taxon>
        <taxon>Sphingosinicellaceae</taxon>
        <taxon>Glacieibacterium</taxon>
    </lineage>
</organism>
<dbReference type="RefSeq" id="WP_135246323.1">
    <property type="nucleotide sequence ID" value="NZ_SIHO01000002.1"/>
</dbReference>
<dbReference type="PANTHER" id="PTHR38767:SF1">
    <property type="entry name" value="DNA POLYMERASE III SUBUNIT CHI"/>
    <property type="match status" value="1"/>
</dbReference>
<accession>A0A4Y9EPM9</accession>
<dbReference type="SUPFAM" id="SSF102400">
    <property type="entry name" value="DNA polymerase III chi subunit"/>
    <property type="match status" value="1"/>
</dbReference>
<evidence type="ECO:0000313" key="1">
    <source>
        <dbReference type="EMBL" id="TFU03731.1"/>
    </source>
</evidence>
<protein>
    <submittedName>
        <fullName evidence="1">DNA polymerase III subunit chi</fullName>
    </submittedName>
</protein>
<dbReference type="GO" id="GO:0003887">
    <property type="term" value="F:DNA-directed DNA polymerase activity"/>
    <property type="evidence" value="ECO:0007669"/>
    <property type="project" value="InterPro"/>
</dbReference>
<comment type="caution">
    <text evidence="1">The sequence shown here is derived from an EMBL/GenBank/DDBJ whole genome shotgun (WGS) entry which is preliminary data.</text>
</comment>
<dbReference type="PANTHER" id="PTHR38767">
    <property type="entry name" value="DNA POLYMERASE III SUBUNIT CHI"/>
    <property type="match status" value="1"/>
</dbReference>
<dbReference type="InterPro" id="IPR036768">
    <property type="entry name" value="PolIII_chi_sf"/>
</dbReference>
<dbReference type="Proteomes" id="UP000297737">
    <property type="component" value="Unassembled WGS sequence"/>
</dbReference>
<dbReference type="GO" id="GO:0006260">
    <property type="term" value="P:DNA replication"/>
    <property type="evidence" value="ECO:0007669"/>
    <property type="project" value="InterPro"/>
</dbReference>
<proteinExistence type="predicted"/>
<gene>
    <name evidence="1" type="ORF">EUV02_11350</name>
</gene>